<gene>
    <name evidence="1" type="ordered locus">Hden_0657</name>
</gene>
<dbReference type="STRING" id="582899.Hden_0657"/>
<dbReference type="AlphaFoldDB" id="D8JSZ3"/>
<accession>D8JSZ3</accession>
<dbReference type="EMBL" id="CP002083">
    <property type="protein sequence ID" value="ADJ22478.1"/>
    <property type="molecule type" value="Genomic_DNA"/>
</dbReference>
<keyword evidence="2" id="KW-1185">Reference proteome</keyword>
<dbReference type="eggNOG" id="ENOG502ZCTT">
    <property type="taxonomic scope" value="Bacteria"/>
</dbReference>
<name>D8JSZ3_HYPDA</name>
<sequence length="139" mass="15494">MLIQREPYRKPSRITIPAHAHPLVRLVFQLMRDNGKTYDALEWDSGILRSTIKSWRNEKTPSLQSIEATLGAFGWQLVPVPPLENLPADVRDALDEIGQHFRSDEETLGAALAAINGRAGGPACGGRYRERGAYWRTAA</sequence>
<reference evidence="2" key="1">
    <citation type="journal article" date="2011" name="J. Bacteriol.">
        <title>Genome sequences of eight morphologically diverse alphaproteobacteria.</title>
        <authorList>
            <consortium name="US DOE Joint Genome Institute"/>
            <person name="Brown P.J."/>
            <person name="Kysela D.T."/>
            <person name="Buechlein A."/>
            <person name="Hemmerich C."/>
            <person name="Brun Y.V."/>
        </authorList>
    </citation>
    <scope>NUCLEOTIDE SEQUENCE [LARGE SCALE GENOMIC DNA]</scope>
    <source>
        <strain evidence="2">ATCC 51888 / DSM 1869 / NCIB 11706 / TK 0415</strain>
    </source>
</reference>
<evidence type="ECO:0000313" key="1">
    <source>
        <dbReference type="EMBL" id="ADJ22478.1"/>
    </source>
</evidence>
<organism evidence="1 2">
    <name type="scientific">Hyphomicrobium denitrificans (strain ATCC 51888 / DSM 1869 / NCIMB 11706 / TK 0415)</name>
    <dbReference type="NCBI Taxonomy" id="582899"/>
    <lineage>
        <taxon>Bacteria</taxon>
        <taxon>Pseudomonadati</taxon>
        <taxon>Pseudomonadota</taxon>
        <taxon>Alphaproteobacteria</taxon>
        <taxon>Hyphomicrobiales</taxon>
        <taxon>Hyphomicrobiaceae</taxon>
        <taxon>Hyphomicrobium</taxon>
    </lineage>
</organism>
<dbReference type="KEGG" id="hdn:Hden_0657"/>
<proteinExistence type="predicted"/>
<dbReference type="HOGENOM" id="CLU_1842400_0_0_5"/>
<evidence type="ECO:0000313" key="2">
    <source>
        <dbReference type="Proteomes" id="UP000002033"/>
    </source>
</evidence>
<dbReference type="Proteomes" id="UP000002033">
    <property type="component" value="Chromosome"/>
</dbReference>
<protein>
    <submittedName>
        <fullName evidence="1">Uncharacterized protein</fullName>
    </submittedName>
</protein>